<dbReference type="EMBL" id="JAWDJW010012272">
    <property type="protein sequence ID" value="KAK3044209.1"/>
    <property type="molecule type" value="Genomic_DNA"/>
</dbReference>
<name>A0ACC3CT65_9PEZI</name>
<protein>
    <submittedName>
        <fullName evidence="1">Uncharacterized protein</fullName>
    </submittedName>
</protein>
<accession>A0ACC3CT65</accession>
<keyword evidence="2" id="KW-1185">Reference proteome</keyword>
<evidence type="ECO:0000313" key="2">
    <source>
        <dbReference type="Proteomes" id="UP001186974"/>
    </source>
</evidence>
<reference evidence="1" key="1">
    <citation type="submission" date="2024-09" db="EMBL/GenBank/DDBJ databases">
        <title>Black Yeasts Isolated from many extreme environments.</title>
        <authorList>
            <person name="Coleine C."/>
            <person name="Stajich J.E."/>
            <person name="Selbmann L."/>
        </authorList>
    </citation>
    <scope>NUCLEOTIDE SEQUENCE</scope>
    <source>
        <strain evidence="1">CCFEE 5737</strain>
    </source>
</reference>
<feature type="non-terminal residue" evidence="1">
    <location>
        <position position="1"/>
    </location>
</feature>
<gene>
    <name evidence="1" type="ORF">LTS18_001884</name>
</gene>
<proteinExistence type="predicted"/>
<sequence length="60" mass="6715">SAIANDEPAFMVFEGPMIILAVAVLTAFHPGFAFDRRWHEATWSFKADKKSGEITPEYKA</sequence>
<organism evidence="1 2">
    <name type="scientific">Coniosporium uncinatum</name>
    <dbReference type="NCBI Taxonomy" id="93489"/>
    <lineage>
        <taxon>Eukaryota</taxon>
        <taxon>Fungi</taxon>
        <taxon>Dikarya</taxon>
        <taxon>Ascomycota</taxon>
        <taxon>Pezizomycotina</taxon>
        <taxon>Dothideomycetes</taxon>
        <taxon>Dothideomycetes incertae sedis</taxon>
        <taxon>Coniosporium</taxon>
    </lineage>
</organism>
<dbReference type="Proteomes" id="UP001186974">
    <property type="component" value="Unassembled WGS sequence"/>
</dbReference>
<comment type="caution">
    <text evidence="1">The sequence shown here is derived from an EMBL/GenBank/DDBJ whole genome shotgun (WGS) entry which is preliminary data.</text>
</comment>
<evidence type="ECO:0000313" key="1">
    <source>
        <dbReference type="EMBL" id="KAK3044209.1"/>
    </source>
</evidence>